<feature type="region of interest" description="Disordered" evidence="1">
    <location>
        <begin position="280"/>
        <end position="300"/>
    </location>
</feature>
<dbReference type="InterPro" id="IPR045518">
    <property type="entry name" value="2EXR"/>
</dbReference>
<accession>A0ABR1QNA5</accession>
<gene>
    <name evidence="3" type="ORF">PG986_004673</name>
</gene>
<dbReference type="EMBL" id="JAQQWE010000003">
    <property type="protein sequence ID" value="KAK7959819.1"/>
    <property type="molecule type" value="Genomic_DNA"/>
</dbReference>
<reference evidence="3 4" key="1">
    <citation type="submission" date="2023-01" db="EMBL/GenBank/DDBJ databases">
        <title>Analysis of 21 Apiospora genomes using comparative genomics revels a genus with tremendous synthesis potential of carbohydrate active enzymes and secondary metabolites.</title>
        <authorList>
            <person name="Sorensen T."/>
        </authorList>
    </citation>
    <scope>NUCLEOTIDE SEQUENCE [LARGE SCALE GENOMIC DNA]</scope>
    <source>
        <strain evidence="3 4">CBS 24483</strain>
    </source>
</reference>
<evidence type="ECO:0000259" key="2">
    <source>
        <dbReference type="Pfam" id="PF20150"/>
    </source>
</evidence>
<organism evidence="3 4">
    <name type="scientific">Apiospora aurea</name>
    <dbReference type="NCBI Taxonomy" id="335848"/>
    <lineage>
        <taxon>Eukaryota</taxon>
        <taxon>Fungi</taxon>
        <taxon>Dikarya</taxon>
        <taxon>Ascomycota</taxon>
        <taxon>Pezizomycotina</taxon>
        <taxon>Sordariomycetes</taxon>
        <taxon>Xylariomycetidae</taxon>
        <taxon>Amphisphaeriales</taxon>
        <taxon>Apiosporaceae</taxon>
        <taxon>Apiospora</taxon>
    </lineage>
</organism>
<sequence>MALPGFAKLPLELQIKVWRHALQAESQERVVPLHDRHVVPHRRLASPFLSVNRVSRAEARRFYTVAVPVRALPLFVAPPGTGRVFPARGHPLMPSGPKRVRLAFKSHLGEVLPGSEARGVVFLDPVRDVFVTGLDFAPLFAEKALNARQQVSSGGDGSSDDDEEEEDGDEMRRVPAVRPITEAIPVQTCREIQNVVLAEWDATGECQHELTVVEYSEQAAERAWSRDVFSGFGPYQHLWLGVRREDGRDNRSPHYRTVADERLGNEASCAMLLMLQLQEERRGSDEGQQRQGQHGARSRLGIETWTVMERSNGGPTSVANRAYDVEDPEASGMAPIVSPEKETSGYILDF</sequence>
<name>A0ABR1QNA5_9PEZI</name>
<dbReference type="GeneID" id="92073957"/>
<keyword evidence="4" id="KW-1185">Reference proteome</keyword>
<evidence type="ECO:0000256" key="1">
    <source>
        <dbReference type="SAM" id="MobiDB-lite"/>
    </source>
</evidence>
<evidence type="ECO:0000313" key="4">
    <source>
        <dbReference type="Proteomes" id="UP001391051"/>
    </source>
</evidence>
<dbReference type="Pfam" id="PF20150">
    <property type="entry name" value="2EXR"/>
    <property type="match status" value="1"/>
</dbReference>
<dbReference type="RefSeq" id="XP_066703522.1">
    <property type="nucleotide sequence ID" value="XM_066840895.1"/>
</dbReference>
<feature type="region of interest" description="Disordered" evidence="1">
    <location>
        <begin position="148"/>
        <end position="175"/>
    </location>
</feature>
<feature type="domain" description="2EXR" evidence="2">
    <location>
        <begin position="5"/>
        <end position="70"/>
    </location>
</feature>
<proteinExistence type="predicted"/>
<dbReference type="Proteomes" id="UP001391051">
    <property type="component" value="Unassembled WGS sequence"/>
</dbReference>
<comment type="caution">
    <text evidence="3">The sequence shown here is derived from an EMBL/GenBank/DDBJ whole genome shotgun (WGS) entry which is preliminary data.</text>
</comment>
<evidence type="ECO:0000313" key="3">
    <source>
        <dbReference type="EMBL" id="KAK7959819.1"/>
    </source>
</evidence>
<feature type="compositionally biased region" description="Acidic residues" evidence="1">
    <location>
        <begin position="158"/>
        <end position="169"/>
    </location>
</feature>
<protein>
    <recommendedName>
        <fullName evidence="2">2EXR domain-containing protein</fullName>
    </recommendedName>
</protein>
<feature type="region of interest" description="Disordered" evidence="1">
    <location>
        <begin position="330"/>
        <end position="350"/>
    </location>
</feature>